<dbReference type="PANTHER" id="PTHR30204:SF67">
    <property type="entry name" value="HTH-TYPE TRANSCRIPTIONAL REGULATOR MLRA-RELATED"/>
    <property type="match status" value="1"/>
</dbReference>
<dbReference type="PROSITE" id="PS50937">
    <property type="entry name" value="HTH_MERR_2"/>
    <property type="match status" value="1"/>
</dbReference>
<reference evidence="6 7" key="1">
    <citation type="submission" date="2017-06" db="EMBL/GenBank/DDBJ databases">
        <authorList>
            <person name="Kim H.J."/>
            <person name="Triplett B.A."/>
        </authorList>
    </citation>
    <scope>NUCLEOTIDE SEQUENCE [LARGE SCALE GENOMIC DNA]</scope>
    <source>
        <strain evidence="6 7">DSM 14713</strain>
    </source>
</reference>
<dbReference type="InterPro" id="IPR009061">
    <property type="entry name" value="DNA-bd_dom_put_sf"/>
</dbReference>
<dbReference type="Pfam" id="PF13411">
    <property type="entry name" value="MerR_1"/>
    <property type="match status" value="1"/>
</dbReference>
<feature type="domain" description="B12-binding" evidence="5">
    <location>
        <begin position="184"/>
        <end position="303"/>
    </location>
</feature>
<evidence type="ECO:0000256" key="2">
    <source>
        <dbReference type="ARBA" id="ARBA00023125"/>
    </source>
</evidence>
<dbReference type="InterPro" id="IPR036594">
    <property type="entry name" value="Meth_synthase_dom"/>
</dbReference>
<feature type="domain" description="HTH merR-type" evidence="4">
    <location>
        <begin position="5"/>
        <end position="74"/>
    </location>
</feature>
<dbReference type="Pfam" id="PF02310">
    <property type="entry name" value="B12-binding"/>
    <property type="match status" value="1"/>
</dbReference>
<keyword evidence="2" id="KW-0238">DNA-binding</keyword>
<dbReference type="PANTHER" id="PTHR30204">
    <property type="entry name" value="REDOX-CYCLING DRUG-SENSING TRANSCRIPTIONAL ACTIVATOR SOXR"/>
    <property type="match status" value="1"/>
</dbReference>
<dbReference type="AlphaFoldDB" id="A0A250II34"/>
<gene>
    <name evidence="6" type="ORF">MEBOL_004342</name>
</gene>
<dbReference type="CDD" id="cd02065">
    <property type="entry name" value="B12-binding_like"/>
    <property type="match status" value="1"/>
</dbReference>
<dbReference type="Gene3D" id="3.40.50.280">
    <property type="entry name" value="Cobalamin-binding domain"/>
    <property type="match status" value="1"/>
</dbReference>
<dbReference type="Gene3D" id="1.10.1240.10">
    <property type="entry name" value="Methionine synthase domain"/>
    <property type="match status" value="1"/>
</dbReference>
<name>A0A250II34_9BACT</name>
<dbReference type="PROSITE" id="PS51332">
    <property type="entry name" value="B12_BINDING"/>
    <property type="match status" value="1"/>
</dbReference>
<dbReference type="KEGG" id="mbd:MEBOL_004342"/>
<proteinExistence type="predicted"/>
<sequence>MAERTYRIHVAAEFSGVRVELIRAWERRYGVLSPRRTPAGYRVYTDRDVALLRRLKQLTEQGVSISEAATMLPQLLAEIDAARPEGERPAPAQEPGPVSMSSWREDILAAVRALDQRRVAETLDDVLAALSPLRAYEDVLMPLQREVGDLWHAGLFSVGQEHLVTQEVRARLISLLHAAPNKGRRHVLLACFPDEQHELGLLGLALRMRHAGMTVTMLGQRTPGEEVRRMAEALKVDLVGLSAVMDPGAEAFEAVLQAVMDGMPPEIPVWVGGRGALANREVCERWKARVFEGPADWALLLGG</sequence>
<dbReference type="EMBL" id="CP022163">
    <property type="protein sequence ID" value="ATB30880.1"/>
    <property type="molecule type" value="Genomic_DNA"/>
</dbReference>
<dbReference type="SUPFAM" id="SSF52242">
    <property type="entry name" value="Cobalamin (vitamin B12)-binding domain"/>
    <property type="match status" value="1"/>
</dbReference>
<keyword evidence="1" id="KW-0805">Transcription regulation</keyword>
<evidence type="ECO:0000256" key="1">
    <source>
        <dbReference type="ARBA" id="ARBA00023015"/>
    </source>
</evidence>
<dbReference type="RefSeq" id="WP_095979284.1">
    <property type="nucleotide sequence ID" value="NZ_CP022163.1"/>
</dbReference>
<dbReference type="InterPro" id="IPR036724">
    <property type="entry name" value="Cobalamin-bd_sf"/>
</dbReference>
<dbReference type="GO" id="GO:0003677">
    <property type="term" value="F:DNA binding"/>
    <property type="evidence" value="ECO:0007669"/>
    <property type="project" value="UniProtKB-KW"/>
</dbReference>
<dbReference type="OrthoDB" id="9810140at2"/>
<dbReference type="SMART" id="SM00422">
    <property type="entry name" value="HTH_MERR"/>
    <property type="match status" value="1"/>
</dbReference>
<dbReference type="Gene3D" id="1.10.1660.10">
    <property type="match status" value="1"/>
</dbReference>
<evidence type="ECO:0000256" key="3">
    <source>
        <dbReference type="ARBA" id="ARBA00023163"/>
    </source>
</evidence>
<dbReference type="Pfam" id="PF02607">
    <property type="entry name" value="B12-binding_2"/>
    <property type="match status" value="1"/>
</dbReference>
<accession>A0A250II34</accession>
<dbReference type="InterPro" id="IPR000551">
    <property type="entry name" value="MerR-type_HTH_dom"/>
</dbReference>
<dbReference type="GO" id="GO:0003700">
    <property type="term" value="F:DNA-binding transcription factor activity"/>
    <property type="evidence" value="ECO:0007669"/>
    <property type="project" value="InterPro"/>
</dbReference>
<dbReference type="GO" id="GO:0046872">
    <property type="term" value="F:metal ion binding"/>
    <property type="evidence" value="ECO:0007669"/>
    <property type="project" value="InterPro"/>
</dbReference>
<keyword evidence="7" id="KW-1185">Reference proteome</keyword>
<keyword evidence="3" id="KW-0804">Transcription</keyword>
<dbReference type="GO" id="GO:0031419">
    <property type="term" value="F:cobalamin binding"/>
    <property type="evidence" value="ECO:0007669"/>
    <property type="project" value="InterPro"/>
</dbReference>
<evidence type="ECO:0000313" key="6">
    <source>
        <dbReference type="EMBL" id="ATB30880.1"/>
    </source>
</evidence>
<dbReference type="InterPro" id="IPR047057">
    <property type="entry name" value="MerR_fam"/>
</dbReference>
<dbReference type="SUPFAM" id="SSF46955">
    <property type="entry name" value="Putative DNA-binding domain"/>
    <property type="match status" value="1"/>
</dbReference>
<evidence type="ECO:0000259" key="5">
    <source>
        <dbReference type="PROSITE" id="PS51332"/>
    </source>
</evidence>
<evidence type="ECO:0000313" key="7">
    <source>
        <dbReference type="Proteomes" id="UP000217289"/>
    </source>
</evidence>
<organism evidence="6 7">
    <name type="scientific">Melittangium boletus DSM 14713</name>
    <dbReference type="NCBI Taxonomy" id="1294270"/>
    <lineage>
        <taxon>Bacteria</taxon>
        <taxon>Pseudomonadati</taxon>
        <taxon>Myxococcota</taxon>
        <taxon>Myxococcia</taxon>
        <taxon>Myxococcales</taxon>
        <taxon>Cystobacterineae</taxon>
        <taxon>Archangiaceae</taxon>
        <taxon>Melittangium</taxon>
    </lineage>
</organism>
<protein>
    <submittedName>
        <fullName evidence="6">MerR family transcriptional regulator</fullName>
    </submittedName>
</protein>
<dbReference type="InterPro" id="IPR003759">
    <property type="entry name" value="Cbl-bd_cap"/>
</dbReference>
<evidence type="ECO:0000259" key="4">
    <source>
        <dbReference type="PROSITE" id="PS50937"/>
    </source>
</evidence>
<dbReference type="CDD" id="cd01104">
    <property type="entry name" value="HTH_MlrA-CarA"/>
    <property type="match status" value="1"/>
</dbReference>
<dbReference type="Proteomes" id="UP000217289">
    <property type="component" value="Chromosome"/>
</dbReference>
<dbReference type="InterPro" id="IPR006158">
    <property type="entry name" value="Cobalamin-bd"/>
</dbReference>